<dbReference type="FunFam" id="1.20.1720.10:FF:000013">
    <property type="entry name" value="Related to multidrug resistance proteins"/>
    <property type="match status" value="1"/>
</dbReference>
<dbReference type="PANTHER" id="PTHR23501:SF78">
    <property type="entry name" value="MAJOR FACILITATOR SUPERFAMILY (MFS) PROFILE DOMAIN-CONTAINING PROTEIN-RELATED"/>
    <property type="match status" value="1"/>
</dbReference>
<dbReference type="PANTHER" id="PTHR23501">
    <property type="entry name" value="MAJOR FACILITATOR SUPERFAMILY"/>
    <property type="match status" value="1"/>
</dbReference>
<reference evidence="10" key="1">
    <citation type="journal article" date="2020" name="BMC Genomics">
        <title>Correction to: Identification and distribution of gene clusters required for synthesis of sphingolipid metabolism inhibitors in diverse species of the filamentous fungus Fusarium.</title>
        <authorList>
            <person name="Kim H.S."/>
            <person name="Lohmar J.M."/>
            <person name="Busman M."/>
            <person name="Brown D.W."/>
            <person name="Naumann T.A."/>
            <person name="Divon H.H."/>
            <person name="Lysoe E."/>
            <person name="Uhlig S."/>
            <person name="Proctor R.H."/>
        </authorList>
    </citation>
    <scope>NUCLEOTIDE SEQUENCE</scope>
    <source>
        <strain evidence="10">NRRL 20472</strain>
    </source>
</reference>
<organism evidence="10 11">
    <name type="scientific">Fusarium sarcochroum</name>
    <dbReference type="NCBI Taxonomy" id="1208366"/>
    <lineage>
        <taxon>Eukaryota</taxon>
        <taxon>Fungi</taxon>
        <taxon>Dikarya</taxon>
        <taxon>Ascomycota</taxon>
        <taxon>Pezizomycotina</taxon>
        <taxon>Sordariomycetes</taxon>
        <taxon>Hypocreomycetidae</taxon>
        <taxon>Hypocreales</taxon>
        <taxon>Nectriaceae</taxon>
        <taxon>Fusarium</taxon>
        <taxon>Fusarium lateritium species complex</taxon>
    </lineage>
</organism>
<dbReference type="FunFam" id="1.20.1250.20:FF:000436">
    <property type="entry name" value="MFS transporter, putative"/>
    <property type="match status" value="1"/>
</dbReference>
<evidence type="ECO:0000256" key="6">
    <source>
        <dbReference type="ARBA" id="ARBA00023136"/>
    </source>
</evidence>
<feature type="transmembrane region" description="Helical" evidence="8">
    <location>
        <begin position="151"/>
        <end position="170"/>
    </location>
</feature>
<dbReference type="InterPro" id="IPR036259">
    <property type="entry name" value="MFS_trans_sf"/>
</dbReference>
<proteinExistence type="inferred from homology"/>
<keyword evidence="4 8" id="KW-0812">Transmembrane</keyword>
<dbReference type="GO" id="GO:0046943">
    <property type="term" value="F:carboxylic acid transmembrane transporter activity"/>
    <property type="evidence" value="ECO:0007669"/>
    <property type="project" value="UniProtKB-ARBA"/>
</dbReference>
<feature type="transmembrane region" description="Helical" evidence="8">
    <location>
        <begin position="222"/>
        <end position="243"/>
    </location>
</feature>
<keyword evidence="3" id="KW-0813">Transport</keyword>
<feature type="transmembrane region" description="Helical" evidence="8">
    <location>
        <begin position="118"/>
        <end position="139"/>
    </location>
</feature>
<dbReference type="GO" id="GO:0012505">
    <property type="term" value="C:endomembrane system"/>
    <property type="evidence" value="ECO:0007669"/>
    <property type="project" value="UniProtKB-SubCell"/>
</dbReference>
<evidence type="ECO:0000313" key="11">
    <source>
        <dbReference type="Proteomes" id="UP000622797"/>
    </source>
</evidence>
<evidence type="ECO:0000256" key="2">
    <source>
        <dbReference type="ARBA" id="ARBA00008335"/>
    </source>
</evidence>
<keyword evidence="11" id="KW-1185">Reference proteome</keyword>
<dbReference type="OrthoDB" id="10021397at2759"/>
<gene>
    <name evidence="10" type="ORF">FSARC_7589</name>
</gene>
<dbReference type="PROSITE" id="PS50850">
    <property type="entry name" value="MFS"/>
    <property type="match status" value="1"/>
</dbReference>
<keyword evidence="6 8" id="KW-0472">Membrane</keyword>
<dbReference type="InterPro" id="IPR020846">
    <property type="entry name" value="MFS_dom"/>
</dbReference>
<dbReference type="Pfam" id="PF07690">
    <property type="entry name" value="MFS_1"/>
    <property type="match status" value="1"/>
</dbReference>
<feature type="transmembrane region" description="Helical" evidence="8">
    <location>
        <begin position="182"/>
        <end position="201"/>
    </location>
</feature>
<name>A0A8H4X760_9HYPO</name>
<evidence type="ECO:0000256" key="8">
    <source>
        <dbReference type="SAM" id="Phobius"/>
    </source>
</evidence>
<dbReference type="InterPro" id="IPR011701">
    <property type="entry name" value="MFS"/>
</dbReference>
<feature type="transmembrane region" description="Helical" evidence="8">
    <location>
        <begin position="93"/>
        <end position="112"/>
    </location>
</feature>
<dbReference type="Proteomes" id="UP000622797">
    <property type="component" value="Unassembled WGS sequence"/>
</dbReference>
<keyword evidence="5 8" id="KW-1133">Transmembrane helix</keyword>
<comment type="caution">
    <text evidence="10">The sequence shown here is derived from an EMBL/GenBank/DDBJ whole genome shotgun (WGS) entry which is preliminary data.</text>
</comment>
<accession>A0A8H4X760</accession>
<keyword evidence="7" id="KW-0325">Glycoprotein</keyword>
<dbReference type="AlphaFoldDB" id="A0A8H4X760"/>
<evidence type="ECO:0000313" key="10">
    <source>
        <dbReference type="EMBL" id="KAF4964487.1"/>
    </source>
</evidence>
<reference evidence="10" key="2">
    <citation type="submission" date="2020-05" db="EMBL/GenBank/DDBJ databases">
        <authorList>
            <person name="Kim H.-S."/>
            <person name="Proctor R.H."/>
            <person name="Brown D.W."/>
        </authorList>
    </citation>
    <scope>NUCLEOTIDE SEQUENCE</scope>
    <source>
        <strain evidence="10">NRRL 20472</strain>
    </source>
</reference>
<dbReference type="GO" id="GO:0005886">
    <property type="term" value="C:plasma membrane"/>
    <property type="evidence" value="ECO:0007669"/>
    <property type="project" value="TreeGrafter"/>
</dbReference>
<feature type="transmembrane region" description="Helical" evidence="8">
    <location>
        <begin position="249"/>
        <end position="267"/>
    </location>
</feature>
<evidence type="ECO:0000256" key="5">
    <source>
        <dbReference type="ARBA" id="ARBA00022989"/>
    </source>
</evidence>
<evidence type="ECO:0000256" key="4">
    <source>
        <dbReference type="ARBA" id="ARBA00022692"/>
    </source>
</evidence>
<protein>
    <recommendedName>
        <fullName evidence="9">Major facilitator superfamily (MFS) profile domain-containing protein</fullName>
    </recommendedName>
</protein>
<dbReference type="PRINTS" id="PR01036">
    <property type="entry name" value="TCRTETB"/>
</dbReference>
<evidence type="ECO:0000256" key="7">
    <source>
        <dbReference type="ARBA" id="ARBA00023180"/>
    </source>
</evidence>
<feature type="transmembrane region" description="Helical" evidence="8">
    <location>
        <begin position="25"/>
        <end position="43"/>
    </location>
</feature>
<feature type="domain" description="Major facilitator superfamily (MFS) profile" evidence="9">
    <location>
        <begin position="28"/>
        <end position="281"/>
    </location>
</feature>
<evidence type="ECO:0000259" key="9">
    <source>
        <dbReference type="PROSITE" id="PS50850"/>
    </source>
</evidence>
<feature type="transmembrane region" description="Helical" evidence="8">
    <location>
        <begin position="63"/>
        <end position="81"/>
    </location>
</feature>
<evidence type="ECO:0000256" key="1">
    <source>
        <dbReference type="ARBA" id="ARBA00004127"/>
    </source>
</evidence>
<dbReference type="Gene3D" id="1.20.1250.20">
    <property type="entry name" value="MFS general substrate transporter like domains"/>
    <property type="match status" value="1"/>
</dbReference>
<comment type="subcellular location">
    <subcellularLocation>
        <location evidence="1">Endomembrane system</location>
        <topology evidence="1">Multi-pass membrane protein</topology>
    </subcellularLocation>
</comment>
<dbReference type="SUPFAM" id="SSF103473">
    <property type="entry name" value="MFS general substrate transporter"/>
    <property type="match status" value="1"/>
</dbReference>
<comment type="similarity">
    <text evidence="2">Belongs to the major facilitator superfamily.</text>
</comment>
<dbReference type="EMBL" id="JABEXW010000406">
    <property type="protein sequence ID" value="KAF4964487.1"/>
    <property type="molecule type" value="Genomic_DNA"/>
</dbReference>
<evidence type="ECO:0000256" key="3">
    <source>
        <dbReference type="ARBA" id="ARBA00022448"/>
    </source>
</evidence>
<sequence length="281" mass="30200">MAGQELTRDEKALHDQVNLLPRPQLIIAMLTLSAGLLLVMIDQNGISVTIPTIANDLNAENTISWAGTASLIANTCFQMLYGRLSDVFGRKAVFISAVLLLCVADLLCSLSRNAVMFYVFRAIAGIGGGGVTNLSNIIISDIVTLEQRGKLQGVVGAVVGLGNVLGPFIAAGIMEKASWRAFFWFLSPLAFLTAVLSYFFLPSKPPTIGFWEGIRKIDWMGTIVSCGGIILLLIPISGGGAYFAWDSAFTISTLTTGVVLFIAFVAWEWKMAKLPMMPGKS</sequence>